<dbReference type="AlphaFoldDB" id="A0AAN6ZK61"/>
<comment type="caution">
    <text evidence="1">The sequence shown here is derived from an EMBL/GenBank/DDBJ whole genome shotgun (WGS) entry which is preliminary data.</text>
</comment>
<evidence type="ECO:0000313" key="1">
    <source>
        <dbReference type="EMBL" id="KAK4140574.1"/>
    </source>
</evidence>
<dbReference type="GeneID" id="87814872"/>
<reference evidence="1" key="1">
    <citation type="journal article" date="2023" name="Mol. Phylogenet. Evol.">
        <title>Genome-scale phylogeny and comparative genomics of the fungal order Sordariales.</title>
        <authorList>
            <person name="Hensen N."/>
            <person name="Bonometti L."/>
            <person name="Westerberg I."/>
            <person name="Brannstrom I.O."/>
            <person name="Guillou S."/>
            <person name="Cros-Aarteil S."/>
            <person name="Calhoun S."/>
            <person name="Haridas S."/>
            <person name="Kuo A."/>
            <person name="Mondo S."/>
            <person name="Pangilinan J."/>
            <person name="Riley R."/>
            <person name="LaButti K."/>
            <person name="Andreopoulos B."/>
            <person name="Lipzen A."/>
            <person name="Chen C."/>
            <person name="Yan M."/>
            <person name="Daum C."/>
            <person name="Ng V."/>
            <person name="Clum A."/>
            <person name="Steindorff A."/>
            <person name="Ohm R.A."/>
            <person name="Martin F."/>
            <person name="Silar P."/>
            <person name="Natvig D.O."/>
            <person name="Lalanne C."/>
            <person name="Gautier V."/>
            <person name="Ament-Velasquez S.L."/>
            <person name="Kruys A."/>
            <person name="Hutchinson M.I."/>
            <person name="Powell A.J."/>
            <person name="Barry K."/>
            <person name="Miller A.N."/>
            <person name="Grigoriev I.V."/>
            <person name="Debuchy R."/>
            <person name="Gladieux P."/>
            <person name="Hiltunen Thoren M."/>
            <person name="Johannesson H."/>
        </authorList>
    </citation>
    <scope>NUCLEOTIDE SEQUENCE</scope>
    <source>
        <strain evidence="1">CBS 141.50</strain>
    </source>
</reference>
<keyword evidence="2" id="KW-1185">Reference proteome</keyword>
<reference evidence="1" key="2">
    <citation type="submission" date="2023-05" db="EMBL/GenBank/DDBJ databases">
        <authorList>
            <consortium name="Lawrence Berkeley National Laboratory"/>
            <person name="Steindorff A."/>
            <person name="Hensen N."/>
            <person name="Bonometti L."/>
            <person name="Westerberg I."/>
            <person name="Brannstrom I.O."/>
            <person name="Guillou S."/>
            <person name="Cros-Aarteil S."/>
            <person name="Calhoun S."/>
            <person name="Haridas S."/>
            <person name="Kuo A."/>
            <person name="Mondo S."/>
            <person name="Pangilinan J."/>
            <person name="Riley R."/>
            <person name="Labutti K."/>
            <person name="Andreopoulos B."/>
            <person name="Lipzen A."/>
            <person name="Chen C."/>
            <person name="Yanf M."/>
            <person name="Daum C."/>
            <person name="Ng V."/>
            <person name="Clum A."/>
            <person name="Ohm R."/>
            <person name="Martin F."/>
            <person name="Silar P."/>
            <person name="Natvig D."/>
            <person name="Lalanne C."/>
            <person name="Gautier V."/>
            <person name="Ament-Velasquez S.L."/>
            <person name="Kruys A."/>
            <person name="Hutchinson M.I."/>
            <person name="Powell A.J."/>
            <person name="Barry K."/>
            <person name="Miller A.N."/>
            <person name="Grigoriev I.V."/>
            <person name="Debuchy R."/>
            <person name="Gladieux P."/>
            <person name="Thoren M.H."/>
            <person name="Johannesson H."/>
        </authorList>
    </citation>
    <scope>NUCLEOTIDE SEQUENCE</scope>
    <source>
        <strain evidence="1">CBS 141.50</strain>
    </source>
</reference>
<organism evidence="1 2">
    <name type="scientific">Dichotomopilus funicola</name>
    <dbReference type="NCBI Taxonomy" id="1934379"/>
    <lineage>
        <taxon>Eukaryota</taxon>
        <taxon>Fungi</taxon>
        <taxon>Dikarya</taxon>
        <taxon>Ascomycota</taxon>
        <taxon>Pezizomycotina</taxon>
        <taxon>Sordariomycetes</taxon>
        <taxon>Sordariomycetidae</taxon>
        <taxon>Sordariales</taxon>
        <taxon>Chaetomiaceae</taxon>
        <taxon>Dichotomopilus</taxon>
    </lineage>
</organism>
<gene>
    <name evidence="1" type="ORF">C8A04DRAFT_14847</name>
</gene>
<proteinExistence type="predicted"/>
<dbReference type="RefSeq" id="XP_062633945.1">
    <property type="nucleotide sequence ID" value="XM_062778259.1"/>
</dbReference>
<dbReference type="EMBL" id="MU853628">
    <property type="protein sequence ID" value="KAK4140574.1"/>
    <property type="molecule type" value="Genomic_DNA"/>
</dbReference>
<dbReference type="Proteomes" id="UP001302676">
    <property type="component" value="Unassembled WGS sequence"/>
</dbReference>
<sequence>MTSIFRPGIILVRSRPVAASFSHEDLAQWYLSKHIPDVLATRGVVEAGLHQLNDISRSRLNTAAGLNDEGRFSYLAVYRLWDLNWLHEPDCEFWKLPLVLGTEAGINAGRSVFELAEFDTSLWELFSRPPVTGGVYQLLGECNAIGVCCG</sequence>
<accession>A0AAN6ZK61</accession>
<name>A0AAN6ZK61_9PEZI</name>
<evidence type="ECO:0000313" key="2">
    <source>
        <dbReference type="Proteomes" id="UP001302676"/>
    </source>
</evidence>
<protein>
    <recommendedName>
        <fullName evidence="3">EthD domain-containing protein</fullName>
    </recommendedName>
</protein>
<evidence type="ECO:0008006" key="3">
    <source>
        <dbReference type="Google" id="ProtNLM"/>
    </source>
</evidence>